<organism evidence="2 3">
    <name type="scientific">Adineta ricciae</name>
    <name type="common">Rotifer</name>
    <dbReference type="NCBI Taxonomy" id="249248"/>
    <lineage>
        <taxon>Eukaryota</taxon>
        <taxon>Metazoa</taxon>
        <taxon>Spiralia</taxon>
        <taxon>Gnathifera</taxon>
        <taxon>Rotifera</taxon>
        <taxon>Eurotatoria</taxon>
        <taxon>Bdelloidea</taxon>
        <taxon>Adinetida</taxon>
        <taxon>Adinetidae</taxon>
        <taxon>Adineta</taxon>
    </lineage>
</organism>
<evidence type="ECO:0008006" key="4">
    <source>
        <dbReference type="Google" id="ProtNLM"/>
    </source>
</evidence>
<accession>A0A814S4W1</accession>
<reference evidence="2" key="1">
    <citation type="submission" date="2021-02" db="EMBL/GenBank/DDBJ databases">
        <authorList>
            <person name="Nowell W R."/>
        </authorList>
    </citation>
    <scope>NUCLEOTIDE SEQUENCE</scope>
</reference>
<proteinExistence type="predicted"/>
<dbReference type="EMBL" id="CAJNOR010001438">
    <property type="protein sequence ID" value="CAF1143220.1"/>
    <property type="molecule type" value="Genomic_DNA"/>
</dbReference>
<feature type="compositionally biased region" description="Polar residues" evidence="1">
    <location>
        <begin position="222"/>
        <end position="231"/>
    </location>
</feature>
<sequence length="231" mass="25819">MLKSDTEYTMEVAAVTSEGRFRSKPAKTRTLKDEFNNAHRHSLYEPLSQSPPRMKRTETVSSLYSSATNISSSKASMSSVGRRLLREGTHASRNVDMSTTVPIQLASSNLSNNRTLPALARSLQPRAPESIRRRDVQRYRTEPISANQLQPQTKFISASMIEPILEIDHKPRVRWASPVRQSIPQTTAFRLSATDKSTLSIRDAQRAERSVSVSLPDLPSNVPRSQSVSQT</sequence>
<evidence type="ECO:0000313" key="2">
    <source>
        <dbReference type="EMBL" id="CAF1143220.1"/>
    </source>
</evidence>
<gene>
    <name evidence="2" type="ORF">XAT740_LOCUS20539</name>
</gene>
<dbReference type="Proteomes" id="UP000663828">
    <property type="component" value="Unassembled WGS sequence"/>
</dbReference>
<evidence type="ECO:0000313" key="3">
    <source>
        <dbReference type="Proteomes" id="UP000663828"/>
    </source>
</evidence>
<evidence type="ECO:0000256" key="1">
    <source>
        <dbReference type="SAM" id="MobiDB-lite"/>
    </source>
</evidence>
<keyword evidence="3" id="KW-1185">Reference proteome</keyword>
<comment type="caution">
    <text evidence="2">The sequence shown here is derived from an EMBL/GenBank/DDBJ whole genome shotgun (WGS) entry which is preliminary data.</text>
</comment>
<dbReference type="AlphaFoldDB" id="A0A814S4W1"/>
<protein>
    <recommendedName>
        <fullName evidence="4">Fibronectin type-III domain-containing protein</fullName>
    </recommendedName>
</protein>
<name>A0A814S4W1_ADIRI</name>
<feature type="region of interest" description="Disordered" evidence="1">
    <location>
        <begin position="202"/>
        <end position="231"/>
    </location>
</feature>